<dbReference type="Pfam" id="PF02687">
    <property type="entry name" value="FtsX"/>
    <property type="match status" value="2"/>
</dbReference>
<dbReference type="PANTHER" id="PTHR30572:SF18">
    <property type="entry name" value="ABC-TYPE MACROLIDE FAMILY EXPORT SYSTEM PERMEASE COMPONENT 2"/>
    <property type="match status" value="1"/>
</dbReference>
<dbReference type="PANTHER" id="PTHR30572">
    <property type="entry name" value="MEMBRANE COMPONENT OF TRANSPORTER-RELATED"/>
    <property type="match status" value="1"/>
</dbReference>
<dbReference type="InterPro" id="IPR025857">
    <property type="entry name" value="MacB_PCD"/>
</dbReference>
<keyword evidence="4 6" id="KW-1133">Transmembrane helix</keyword>
<feature type="transmembrane region" description="Helical" evidence="6">
    <location>
        <begin position="659"/>
        <end position="683"/>
    </location>
</feature>
<feature type="transmembrane region" description="Helical" evidence="6">
    <location>
        <begin position="16"/>
        <end position="37"/>
    </location>
</feature>
<dbReference type="GO" id="GO:0022857">
    <property type="term" value="F:transmembrane transporter activity"/>
    <property type="evidence" value="ECO:0007669"/>
    <property type="project" value="TreeGrafter"/>
</dbReference>
<dbReference type="Proteomes" id="UP000474630">
    <property type="component" value="Chromosome"/>
</dbReference>
<feature type="domain" description="MacB-like periplasmic core" evidence="8">
    <location>
        <begin position="420"/>
        <end position="584"/>
    </location>
</feature>
<keyword evidence="5 6" id="KW-0472">Membrane</keyword>
<dbReference type="InterPro" id="IPR050250">
    <property type="entry name" value="Macrolide_Exporter_MacB"/>
</dbReference>
<evidence type="ECO:0000256" key="6">
    <source>
        <dbReference type="SAM" id="Phobius"/>
    </source>
</evidence>
<reference evidence="9 10" key="1">
    <citation type="submission" date="2020-02" db="EMBL/GenBank/DDBJ databases">
        <title>Genome sequencing for Draconibacterium sp. strain M1.</title>
        <authorList>
            <person name="Park S.-J."/>
        </authorList>
    </citation>
    <scope>NUCLEOTIDE SEQUENCE [LARGE SCALE GENOMIC DNA]</scope>
    <source>
        <strain evidence="9 10">M1</strain>
    </source>
</reference>
<name>A0A6C0R9G3_9BACT</name>
<accession>A0A6C0R9G3</accession>
<feature type="transmembrane region" description="Helical" evidence="6">
    <location>
        <begin position="711"/>
        <end position="730"/>
    </location>
</feature>
<feature type="domain" description="MacB-like periplasmic core" evidence="8">
    <location>
        <begin position="18"/>
        <end position="232"/>
    </location>
</feature>
<evidence type="ECO:0000256" key="2">
    <source>
        <dbReference type="ARBA" id="ARBA00022475"/>
    </source>
</evidence>
<evidence type="ECO:0000256" key="1">
    <source>
        <dbReference type="ARBA" id="ARBA00004651"/>
    </source>
</evidence>
<proteinExistence type="predicted"/>
<evidence type="ECO:0000313" key="9">
    <source>
        <dbReference type="EMBL" id="QIA06592.1"/>
    </source>
</evidence>
<feature type="domain" description="ABC3 transporter permease C-terminal" evidence="7">
    <location>
        <begin position="662"/>
        <end position="775"/>
    </location>
</feature>
<feature type="domain" description="ABC3 transporter permease C-terminal" evidence="7">
    <location>
        <begin position="285"/>
        <end position="399"/>
    </location>
</feature>
<comment type="subcellular location">
    <subcellularLocation>
        <location evidence="1">Cell membrane</location>
        <topology evidence="1">Multi-pass membrane protein</topology>
    </subcellularLocation>
</comment>
<evidence type="ECO:0000259" key="7">
    <source>
        <dbReference type="Pfam" id="PF02687"/>
    </source>
</evidence>
<feature type="transmembrane region" description="Helical" evidence="6">
    <location>
        <begin position="376"/>
        <end position="398"/>
    </location>
</feature>
<feature type="transmembrane region" description="Helical" evidence="6">
    <location>
        <begin position="419"/>
        <end position="439"/>
    </location>
</feature>
<keyword evidence="10" id="KW-1185">Reference proteome</keyword>
<protein>
    <submittedName>
        <fullName evidence="9">FtsX-like permease family protein</fullName>
    </submittedName>
</protein>
<dbReference type="InterPro" id="IPR003838">
    <property type="entry name" value="ABC3_permease_C"/>
</dbReference>
<dbReference type="AlphaFoldDB" id="A0A6C0R9G3"/>
<keyword evidence="2" id="KW-1003">Cell membrane</keyword>
<dbReference type="RefSeq" id="WP_163344523.1">
    <property type="nucleotide sequence ID" value="NZ_CP048409.1"/>
</dbReference>
<evidence type="ECO:0000256" key="4">
    <source>
        <dbReference type="ARBA" id="ARBA00022989"/>
    </source>
</evidence>
<evidence type="ECO:0000313" key="10">
    <source>
        <dbReference type="Proteomes" id="UP000474630"/>
    </source>
</evidence>
<feature type="transmembrane region" description="Helical" evidence="6">
    <location>
        <begin position="338"/>
        <end position="364"/>
    </location>
</feature>
<feature type="transmembrane region" description="Helical" evidence="6">
    <location>
        <begin position="280"/>
        <end position="306"/>
    </location>
</feature>
<dbReference type="GO" id="GO:0005886">
    <property type="term" value="C:plasma membrane"/>
    <property type="evidence" value="ECO:0007669"/>
    <property type="project" value="UniProtKB-SubCell"/>
</dbReference>
<gene>
    <name evidence="9" type="ORF">G0Q07_02100</name>
</gene>
<dbReference type="Pfam" id="PF12704">
    <property type="entry name" value="MacB_PCD"/>
    <property type="match status" value="2"/>
</dbReference>
<organism evidence="9 10">
    <name type="scientific">Draconibacterium halophilum</name>
    <dbReference type="NCBI Taxonomy" id="2706887"/>
    <lineage>
        <taxon>Bacteria</taxon>
        <taxon>Pseudomonadati</taxon>
        <taxon>Bacteroidota</taxon>
        <taxon>Bacteroidia</taxon>
        <taxon>Marinilabiliales</taxon>
        <taxon>Prolixibacteraceae</taxon>
        <taxon>Draconibacterium</taxon>
    </lineage>
</organism>
<evidence type="ECO:0000259" key="8">
    <source>
        <dbReference type="Pfam" id="PF12704"/>
    </source>
</evidence>
<feature type="transmembrane region" description="Helical" evidence="6">
    <location>
        <begin position="745"/>
        <end position="765"/>
    </location>
</feature>
<dbReference type="KEGG" id="drc:G0Q07_02100"/>
<dbReference type="EMBL" id="CP048409">
    <property type="protein sequence ID" value="QIA06592.1"/>
    <property type="molecule type" value="Genomic_DNA"/>
</dbReference>
<evidence type="ECO:0000256" key="5">
    <source>
        <dbReference type="ARBA" id="ARBA00023136"/>
    </source>
</evidence>
<evidence type="ECO:0000256" key="3">
    <source>
        <dbReference type="ARBA" id="ARBA00022692"/>
    </source>
</evidence>
<sequence length="782" mass="88636">MNTVRTAIRTFLRYRIYTLVNLTGLVLAFSFAIALLMHVQFEFSFDKFHRDKNQIFRVNEISTNPKSTEISPAIRAPYGPALEAEIPEIQNYVRIKPAREELAWGENKMRFDKVLYADNNFFQFFTFSLLTGNPSNVLNDNEIVITEETADKLFGELDAIGKSLLLKNKLYTVSAIAKNPPHNSHIQFDAIVPINTLLNSPDIYVGWDGGMSTHTFVQVTEKAKQKTIKDKLVPFLWSKVNEKNEDSGFFSEFTLEPLTRIHLFSDVDYDNFKKSDIKSVLILLLISCIILFVAILNFIFISTGILSYRGKEFQIKNYLGSGRFEVFKQLFVENSLQFSVAVLFSMLLVVTSENFICSLFGYSFNFLTGKIFSTTLFLLIFCVLVSLLISFMASYNYFKNIGTGSSVQITSVGFRNKKLISVSAIQIGLSIVLISSVIVTSKQLNYALNKDLGFTQENIIQISHSEIGQKKDALINEIGKLPGVRNVTASFGIPGLETTANGYRPEGGDQWYIYSALYADENFLATYDIKLQEGRNFHTGKSGENEPFLINRTLATSLGWDNPIGKTLFRNGTHEIIGIVEDFHVGLIYSKIPPLIISKEMQENFYSLSVAIQTDNTKQTLANIEKRWKNVMPGVPFEYSFYDEKFEKLYANIQRTTNILLLFTAIAIIISMLGLFGISLMLVNSKTKEIGIRRVNGARVSEILTMLNRDFIKWVAISFVVACPISYYAMNKWLENFAYKTNLSWWIFALAGVLALGIALLTVSWQSWRAATRNPVEALRYE</sequence>
<keyword evidence="3 6" id="KW-0812">Transmembrane</keyword>